<dbReference type="AlphaFoldDB" id="A0AAW0ULL2"/>
<gene>
    <name evidence="1" type="ORF">O3P69_004278</name>
</gene>
<organism evidence="1 2">
    <name type="scientific">Scylla paramamosain</name>
    <name type="common">Mud crab</name>
    <dbReference type="NCBI Taxonomy" id="85552"/>
    <lineage>
        <taxon>Eukaryota</taxon>
        <taxon>Metazoa</taxon>
        <taxon>Ecdysozoa</taxon>
        <taxon>Arthropoda</taxon>
        <taxon>Crustacea</taxon>
        <taxon>Multicrustacea</taxon>
        <taxon>Malacostraca</taxon>
        <taxon>Eumalacostraca</taxon>
        <taxon>Eucarida</taxon>
        <taxon>Decapoda</taxon>
        <taxon>Pleocyemata</taxon>
        <taxon>Brachyura</taxon>
        <taxon>Eubrachyura</taxon>
        <taxon>Portunoidea</taxon>
        <taxon>Portunidae</taxon>
        <taxon>Portuninae</taxon>
        <taxon>Scylla</taxon>
    </lineage>
</organism>
<evidence type="ECO:0000313" key="1">
    <source>
        <dbReference type="EMBL" id="KAK8399107.1"/>
    </source>
</evidence>
<proteinExistence type="predicted"/>
<comment type="caution">
    <text evidence="1">The sequence shown here is derived from an EMBL/GenBank/DDBJ whole genome shotgun (WGS) entry which is preliminary data.</text>
</comment>
<protein>
    <submittedName>
        <fullName evidence="1">Uncharacterized protein</fullName>
    </submittedName>
</protein>
<accession>A0AAW0ULL2</accession>
<dbReference type="Proteomes" id="UP001487740">
    <property type="component" value="Unassembled WGS sequence"/>
</dbReference>
<name>A0AAW0ULL2_SCYPA</name>
<sequence length="76" mass="8552">MLVEASWRNVRLRQDSLLTRTRGLGIWRFERADPQLQVLDLECDESAKEERAASGSLVDGTDVFSNAKLVVQCDGE</sequence>
<evidence type="ECO:0000313" key="2">
    <source>
        <dbReference type="Proteomes" id="UP001487740"/>
    </source>
</evidence>
<keyword evidence="2" id="KW-1185">Reference proteome</keyword>
<reference evidence="1 2" key="1">
    <citation type="submission" date="2023-03" db="EMBL/GenBank/DDBJ databases">
        <title>High-quality genome of Scylla paramamosain provides insights in environmental adaptation.</title>
        <authorList>
            <person name="Zhang L."/>
        </authorList>
    </citation>
    <scope>NUCLEOTIDE SEQUENCE [LARGE SCALE GENOMIC DNA]</scope>
    <source>
        <strain evidence="1">LZ_2023a</strain>
        <tissue evidence="1">Muscle</tissue>
    </source>
</reference>
<dbReference type="EMBL" id="JARAKH010000012">
    <property type="protein sequence ID" value="KAK8399107.1"/>
    <property type="molecule type" value="Genomic_DNA"/>
</dbReference>